<feature type="region of interest" description="Disordered" evidence="2">
    <location>
        <begin position="514"/>
        <end position="533"/>
    </location>
</feature>
<dbReference type="EMBL" id="RBNJ01001966">
    <property type="protein sequence ID" value="RUS32568.1"/>
    <property type="molecule type" value="Genomic_DNA"/>
</dbReference>
<feature type="DNA-binding region" description="Homeobox" evidence="1">
    <location>
        <begin position="396"/>
        <end position="488"/>
    </location>
</feature>
<proteinExistence type="predicted"/>
<gene>
    <name evidence="4" type="ORF">BC938DRAFT_475065</name>
</gene>
<dbReference type="Gene3D" id="1.10.10.60">
    <property type="entry name" value="Homeodomain-like"/>
    <property type="match status" value="1"/>
</dbReference>
<evidence type="ECO:0000313" key="4">
    <source>
        <dbReference type="EMBL" id="RUS32568.1"/>
    </source>
</evidence>
<dbReference type="Proteomes" id="UP000274822">
    <property type="component" value="Unassembled WGS sequence"/>
</dbReference>
<dbReference type="GO" id="GO:0005634">
    <property type="term" value="C:nucleus"/>
    <property type="evidence" value="ECO:0007669"/>
    <property type="project" value="UniProtKB-SubCell"/>
</dbReference>
<evidence type="ECO:0000256" key="1">
    <source>
        <dbReference type="PROSITE-ProRule" id="PRU00108"/>
    </source>
</evidence>
<accession>A0A433QS30</accession>
<reference evidence="4 5" key="1">
    <citation type="journal article" date="2018" name="New Phytol.">
        <title>Phylogenomics of Endogonaceae and evolution of mycorrhizas within Mucoromycota.</title>
        <authorList>
            <person name="Chang Y."/>
            <person name="Desiro A."/>
            <person name="Na H."/>
            <person name="Sandor L."/>
            <person name="Lipzen A."/>
            <person name="Clum A."/>
            <person name="Barry K."/>
            <person name="Grigoriev I.V."/>
            <person name="Martin F.M."/>
            <person name="Stajich J.E."/>
            <person name="Smith M.E."/>
            <person name="Bonito G."/>
            <person name="Spatafora J.W."/>
        </authorList>
    </citation>
    <scope>NUCLEOTIDE SEQUENCE [LARGE SCALE GENOMIC DNA]</scope>
    <source>
        <strain evidence="4 5">AD002</strain>
    </source>
</reference>
<feature type="compositionally biased region" description="Acidic residues" evidence="2">
    <location>
        <begin position="337"/>
        <end position="347"/>
    </location>
</feature>
<keyword evidence="1" id="KW-0539">Nucleus</keyword>
<sequence>MATAFYPGEYLFDHQIFDDGFKGAYSSFLHEDMAAFNEVSHHESFADASIPERIEDPTHTSYCEQPDFNTSLLAFSATYGQSNLGYTPIAAHPYEHDYNSPYFYQTPRHVDMPNLKHYERRPLTIDTHDHSYLHADTCELVPPPVLSPTQLGYPESASDVDDTSSEGSSEPHEYYAPEVQDIPDAHPSMDLASPVGAPDQLSGSEYELFRRHPHFNLWTQLSSSYTASCSLSSDRRSPSLLTYIESLTQSAFHNLELDTSMHPYDSVIRTRIIGLLEVLIEMVDCGRERMHSGEDDESADIVDLNIARSDFSNTASPTMTTITPDTLKAYSPIKEESDSDDADDDDECHSGDSDAACSPSPVMHSLKRVKRELPKDDDEDDEDDTEGSSCEHPSKKRKTRENYDRKTTKVLMDWFLLHDGVSPNQKAKDELSKATGKTPAQSKHTFTHYLFKQHSHSQSETRNSSSLLSSPAVATWYQNARRRYQQKLQRFRQLNSHHPSMVYDYESFDAYVKGKESEPCRKRNKGKPDSKNA</sequence>
<keyword evidence="1" id="KW-0238">DNA-binding</keyword>
<keyword evidence="5" id="KW-1185">Reference proteome</keyword>
<dbReference type="SUPFAM" id="SSF46689">
    <property type="entry name" value="Homeodomain-like"/>
    <property type="match status" value="1"/>
</dbReference>
<organism evidence="4 5">
    <name type="scientific">Jimgerdemannia flammicorona</name>
    <dbReference type="NCBI Taxonomy" id="994334"/>
    <lineage>
        <taxon>Eukaryota</taxon>
        <taxon>Fungi</taxon>
        <taxon>Fungi incertae sedis</taxon>
        <taxon>Mucoromycota</taxon>
        <taxon>Mucoromycotina</taxon>
        <taxon>Endogonomycetes</taxon>
        <taxon>Endogonales</taxon>
        <taxon>Endogonaceae</taxon>
        <taxon>Jimgerdemannia</taxon>
    </lineage>
</organism>
<comment type="caution">
    <text evidence="4">The sequence shown here is derived from an EMBL/GenBank/DDBJ whole genome shotgun (WGS) entry which is preliminary data.</text>
</comment>
<dbReference type="InterPro" id="IPR009057">
    <property type="entry name" value="Homeodomain-like_sf"/>
</dbReference>
<dbReference type="AlphaFoldDB" id="A0A433QS30"/>
<dbReference type="InterPro" id="IPR001356">
    <property type="entry name" value="HD"/>
</dbReference>
<evidence type="ECO:0000256" key="2">
    <source>
        <dbReference type="SAM" id="MobiDB-lite"/>
    </source>
</evidence>
<comment type="subcellular location">
    <subcellularLocation>
        <location evidence="1">Nucleus</location>
    </subcellularLocation>
</comment>
<keyword evidence="1" id="KW-0371">Homeobox</keyword>
<dbReference type="GO" id="GO:0003677">
    <property type="term" value="F:DNA binding"/>
    <property type="evidence" value="ECO:0007669"/>
    <property type="project" value="UniProtKB-UniRule"/>
</dbReference>
<evidence type="ECO:0000313" key="5">
    <source>
        <dbReference type="Proteomes" id="UP000274822"/>
    </source>
</evidence>
<feature type="domain" description="Homeobox" evidence="3">
    <location>
        <begin position="394"/>
        <end position="487"/>
    </location>
</feature>
<evidence type="ECO:0000259" key="3">
    <source>
        <dbReference type="PROSITE" id="PS50071"/>
    </source>
</evidence>
<dbReference type="PROSITE" id="PS50071">
    <property type="entry name" value="HOMEOBOX_2"/>
    <property type="match status" value="1"/>
</dbReference>
<dbReference type="SMART" id="SM00389">
    <property type="entry name" value="HOX"/>
    <property type="match status" value="1"/>
</dbReference>
<feature type="compositionally biased region" description="Acidic residues" evidence="2">
    <location>
        <begin position="375"/>
        <end position="386"/>
    </location>
</feature>
<feature type="compositionally biased region" description="Polar residues" evidence="2">
    <location>
        <begin position="313"/>
        <end position="324"/>
    </location>
</feature>
<protein>
    <recommendedName>
        <fullName evidence="3">Homeobox domain-containing protein</fullName>
    </recommendedName>
</protein>
<feature type="region of interest" description="Disordered" evidence="2">
    <location>
        <begin position="313"/>
        <end position="402"/>
    </location>
</feature>
<name>A0A433QS30_9FUNG</name>
<feature type="region of interest" description="Disordered" evidence="2">
    <location>
        <begin position="144"/>
        <end position="172"/>
    </location>
</feature>